<reference evidence="2 3" key="1">
    <citation type="journal article" date="2011" name="Science">
        <title>The ecoresponsive genome of Daphnia pulex.</title>
        <authorList>
            <person name="Colbourne J.K."/>
            <person name="Pfrender M.E."/>
            <person name="Gilbert D."/>
            <person name="Thomas W.K."/>
            <person name="Tucker A."/>
            <person name="Oakley T.H."/>
            <person name="Tokishita S."/>
            <person name="Aerts A."/>
            <person name="Arnold G.J."/>
            <person name="Basu M.K."/>
            <person name="Bauer D.J."/>
            <person name="Caceres C.E."/>
            <person name="Carmel L."/>
            <person name="Casola C."/>
            <person name="Choi J.H."/>
            <person name="Detter J.C."/>
            <person name="Dong Q."/>
            <person name="Dusheyko S."/>
            <person name="Eads B.D."/>
            <person name="Frohlich T."/>
            <person name="Geiler-Samerotte K.A."/>
            <person name="Gerlach D."/>
            <person name="Hatcher P."/>
            <person name="Jogdeo S."/>
            <person name="Krijgsveld J."/>
            <person name="Kriventseva E.V."/>
            <person name="Kultz D."/>
            <person name="Laforsch C."/>
            <person name="Lindquist E."/>
            <person name="Lopez J."/>
            <person name="Manak J.R."/>
            <person name="Muller J."/>
            <person name="Pangilinan J."/>
            <person name="Patwardhan R.P."/>
            <person name="Pitluck S."/>
            <person name="Pritham E.J."/>
            <person name="Rechtsteiner A."/>
            <person name="Rho M."/>
            <person name="Rogozin I.B."/>
            <person name="Sakarya O."/>
            <person name="Salamov A."/>
            <person name="Schaack S."/>
            <person name="Shapiro H."/>
            <person name="Shiga Y."/>
            <person name="Skalitzky C."/>
            <person name="Smith Z."/>
            <person name="Souvorov A."/>
            <person name="Sung W."/>
            <person name="Tang Z."/>
            <person name="Tsuchiya D."/>
            <person name="Tu H."/>
            <person name="Vos H."/>
            <person name="Wang M."/>
            <person name="Wolf Y.I."/>
            <person name="Yamagata H."/>
            <person name="Yamada T."/>
            <person name="Ye Y."/>
            <person name="Shaw J.R."/>
            <person name="Andrews J."/>
            <person name="Crease T.J."/>
            <person name="Tang H."/>
            <person name="Lucas S.M."/>
            <person name="Robertson H.M."/>
            <person name="Bork P."/>
            <person name="Koonin E.V."/>
            <person name="Zdobnov E.M."/>
            <person name="Grigoriev I.V."/>
            <person name="Lynch M."/>
            <person name="Boore J.L."/>
        </authorList>
    </citation>
    <scope>NUCLEOTIDE SEQUENCE [LARGE SCALE GENOMIC DNA]</scope>
</reference>
<evidence type="ECO:0000313" key="2">
    <source>
        <dbReference type="EMBL" id="EFX84908.1"/>
    </source>
</evidence>
<dbReference type="InParanoid" id="E9G6B9"/>
<dbReference type="KEGG" id="dpx:DAPPUDRAFT_300805"/>
<keyword evidence="3" id="KW-1185">Reference proteome</keyword>
<dbReference type="HOGENOM" id="CLU_1908772_0_0_1"/>
<evidence type="ECO:0000313" key="3">
    <source>
        <dbReference type="Proteomes" id="UP000000305"/>
    </source>
</evidence>
<feature type="region of interest" description="Disordered" evidence="1">
    <location>
        <begin position="35"/>
        <end position="61"/>
    </location>
</feature>
<proteinExistence type="predicted"/>
<gene>
    <name evidence="2" type="ORF">DAPPUDRAFT_300805</name>
</gene>
<accession>E9G6B9</accession>
<name>E9G6B9_DAPPU</name>
<evidence type="ECO:0000256" key="1">
    <source>
        <dbReference type="SAM" id="MobiDB-lite"/>
    </source>
</evidence>
<dbReference type="EMBL" id="GL732533">
    <property type="protein sequence ID" value="EFX84908.1"/>
    <property type="molecule type" value="Genomic_DNA"/>
</dbReference>
<dbReference type="Proteomes" id="UP000000305">
    <property type="component" value="Unassembled WGS sequence"/>
</dbReference>
<protein>
    <submittedName>
        <fullName evidence="2">Uncharacterized protein</fullName>
    </submittedName>
</protein>
<sequence>MGKRWAEMGQLFGDWWRAREDRALSSALLTAQTERKLRQSVEGQTATHPPHFSPPAFPPNRKVFCQGQRRSSQLPDALDFRGRSRTSSPSHYILLQIGSQGVAETSDSTVTIQQPAIFELPHCSGTLIAGQDK</sequence>
<organism evidence="2 3">
    <name type="scientific">Daphnia pulex</name>
    <name type="common">Water flea</name>
    <dbReference type="NCBI Taxonomy" id="6669"/>
    <lineage>
        <taxon>Eukaryota</taxon>
        <taxon>Metazoa</taxon>
        <taxon>Ecdysozoa</taxon>
        <taxon>Arthropoda</taxon>
        <taxon>Crustacea</taxon>
        <taxon>Branchiopoda</taxon>
        <taxon>Diplostraca</taxon>
        <taxon>Cladocera</taxon>
        <taxon>Anomopoda</taxon>
        <taxon>Daphniidae</taxon>
        <taxon>Daphnia</taxon>
    </lineage>
</organism>
<dbReference type="AlphaFoldDB" id="E9G6B9"/>